<evidence type="ECO:0000313" key="2">
    <source>
        <dbReference type="EMBL" id="KAK7310365.1"/>
    </source>
</evidence>
<accession>A0AAN9K3R2</accession>
<protein>
    <submittedName>
        <fullName evidence="2">Uncharacterized protein</fullName>
    </submittedName>
</protein>
<keyword evidence="1" id="KW-1133">Transmembrane helix</keyword>
<dbReference type="EMBL" id="JAYKXN010000002">
    <property type="protein sequence ID" value="KAK7310365.1"/>
    <property type="molecule type" value="Genomic_DNA"/>
</dbReference>
<proteinExistence type="predicted"/>
<evidence type="ECO:0000313" key="3">
    <source>
        <dbReference type="Proteomes" id="UP001359559"/>
    </source>
</evidence>
<organism evidence="2 3">
    <name type="scientific">Clitoria ternatea</name>
    <name type="common">Butterfly pea</name>
    <dbReference type="NCBI Taxonomy" id="43366"/>
    <lineage>
        <taxon>Eukaryota</taxon>
        <taxon>Viridiplantae</taxon>
        <taxon>Streptophyta</taxon>
        <taxon>Embryophyta</taxon>
        <taxon>Tracheophyta</taxon>
        <taxon>Spermatophyta</taxon>
        <taxon>Magnoliopsida</taxon>
        <taxon>eudicotyledons</taxon>
        <taxon>Gunneridae</taxon>
        <taxon>Pentapetalae</taxon>
        <taxon>rosids</taxon>
        <taxon>fabids</taxon>
        <taxon>Fabales</taxon>
        <taxon>Fabaceae</taxon>
        <taxon>Papilionoideae</taxon>
        <taxon>50 kb inversion clade</taxon>
        <taxon>NPAAA clade</taxon>
        <taxon>indigoferoid/millettioid clade</taxon>
        <taxon>Phaseoleae</taxon>
        <taxon>Clitoria</taxon>
    </lineage>
</organism>
<dbReference type="Proteomes" id="UP001359559">
    <property type="component" value="Unassembled WGS sequence"/>
</dbReference>
<dbReference type="AlphaFoldDB" id="A0AAN9K3R2"/>
<name>A0AAN9K3R2_CLITE</name>
<feature type="transmembrane region" description="Helical" evidence="1">
    <location>
        <begin position="6"/>
        <end position="32"/>
    </location>
</feature>
<keyword evidence="3" id="KW-1185">Reference proteome</keyword>
<reference evidence="2 3" key="1">
    <citation type="submission" date="2024-01" db="EMBL/GenBank/DDBJ databases">
        <title>The genomes of 5 underutilized Papilionoideae crops provide insights into root nodulation and disease resistance.</title>
        <authorList>
            <person name="Yuan L."/>
        </authorList>
    </citation>
    <scope>NUCLEOTIDE SEQUENCE [LARGE SCALE GENOMIC DNA]</scope>
    <source>
        <strain evidence="2">LY-2023</strain>
        <tissue evidence="2">Leaf</tissue>
    </source>
</reference>
<sequence>MQTQKIPFVLFAFYISLKGDLCFISCLTLVFVNRLLCALNHIFAVYTIQIDRHTQHKRVFKREKIKL</sequence>
<gene>
    <name evidence="2" type="ORF">RJT34_07834</name>
</gene>
<keyword evidence="1" id="KW-0812">Transmembrane</keyword>
<evidence type="ECO:0000256" key="1">
    <source>
        <dbReference type="SAM" id="Phobius"/>
    </source>
</evidence>
<comment type="caution">
    <text evidence="2">The sequence shown here is derived from an EMBL/GenBank/DDBJ whole genome shotgun (WGS) entry which is preliminary data.</text>
</comment>
<keyword evidence="1" id="KW-0472">Membrane</keyword>